<reference evidence="2" key="2">
    <citation type="journal article" date="2018" name="Mol. Plant Microbe Interact.">
        <title>Genome sequence resources for the wheat stripe rust pathogen (Puccinia striiformis f. sp. tritici) and the barley stripe rust pathogen (Puccinia striiformis f. sp. hordei).</title>
        <authorList>
            <person name="Xia C."/>
            <person name="Wang M."/>
            <person name="Yin C."/>
            <person name="Cornejo O.E."/>
            <person name="Hulbert S.H."/>
            <person name="Chen X."/>
        </authorList>
    </citation>
    <scope>NUCLEOTIDE SEQUENCE [LARGE SCALE GENOMIC DNA]</scope>
    <source>
        <strain evidence="2">93-210</strain>
    </source>
</reference>
<evidence type="ECO:0000313" key="1">
    <source>
        <dbReference type="EMBL" id="KAI7958832.1"/>
    </source>
</evidence>
<dbReference type="Proteomes" id="UP001060170">
    <property type="component" value="Chromosome 3"/>
</dbReference>
<comment type="caution">
    <text evidence="1">The sequence shown here is derived from an EMBL/GenBank/DDBJ whole genome shotgun (WGS) entry which is preliminary data.</text>
</comment>
<organism evidence="1 2">
    <name type="scientific">Puccinia striiformis f. sp. tritici</name>
    <dbReference type="NCBI Taxonomy" id="168172"/>
    <lineage>
        <taxon>Eukaryota</taxon>
        <taxon>Fungi</taxon>
        <taxon>Dikarya</taxon>
        <taxon>Basidiomycota</taxon>
        <taxon>Pucciniomycotina</taxon>
        <taxon>Pucciniomycetes</taxon>
        <taxon>Pucciniales</taxon>
        <taxon>Pucciniaceae</taxon>
        <taxon>Puccinia</taxon>
    </lineage>
</organism>
<proteinExistence type="predicted"/>
<protein>
    <submittedName>
        <fullName evidence="1">Uncharacterized protein</fullName>
    </submittedName>
</protein>
<reference evidence="2" key="1">
    <citation type="journal article" date="2018" name="BMC Genomics">
        <title>Genomic insights into host adaptation between the wheat stripe rust pathogen (Puccinia striiformis f. sp. tritici) and the barley stripe rust pathogen (Puccinia striiformis f. sp. hordei).</title>
        <authorList>
            <person name="Xia C."/>
            <person name="Wang M."/>
            <person name="Yin C."/>
            <person name="Cornejo O.E."/>
            <person name="Hulbert S.H."/>
            <person name="Chen X."/>
        </authorList>
    </citation>
    <scope>NUCLEOTIDE SEQUENCE [LARGE SCALE GENOMIC DNA]</scope>
    <source>
        <strain evidence="2">93-210</strain>
    </source>
</reference>
<name>A0ACC0EQV9_9BASI</name>
<keyword evidence="2" id="KW-1185">Reference proteome</keyword>
<accession>A0ACC0EQV9</accession>
<evidence type="ECO:0000313" key="2">
    <source>
        <dbReference type="Proteomes" id="UP001060170"/>
    </source>
</evidence>
<gene>
    <name evidence="1" type="ORF">MJO28_002623</name>
</gene>
<sequence>MKVIGCDDDRIVCDPGENYGQEDLQVEKVAPQGKKENPKMNENNSSSSTRWPEPSQQPAQQLIITLIGAKLLQPTPVKLIRPYAVLQFDHTDSITETANSSSSSTTTTRNRPNRPLRHQSSSAIPTESTVCQLTQSSPSPIDQPIWNHVAIFDIFKPRSSLFISIYYNQPEPSIQDQTDQLLGYTIIDLVELLSPPVSLDHQKKEEKDELLDLIVDRQIDLLDHSGKITTGSINIKIQIKHTINSQLPTLESATKKISIDDFEIIKLIGEGSYGQVYRVRKKDTRRLYAMKTLEKRQILSPDPDTESGTGTGSEEEDRTQIKLERVLTERKILEQTRGCEFLVGLKFSFQTPENLNLVMDLKSGGELMSYMQRFGGRFQESWVTFYTAEILSGLKFLHSINIAYRDLKPENCLLDATGHVALCDFGLSKLDMNAQSTTKTFCGTTEYIAPEVLLENGYTRMVDFWALGVLIFEMSVGWTPFFSEDRALRYTLILESDIRTKFPKRGISEVTKEIILSLLERDPSKRLGSQGIETIESHGFFTGLDWEGLRSKRLTPPFKPRVESDASLSYSIDPIYSYGGRSSNSFHHGNRRNQRNSEEDNHQLDHLPSRVTLQSSSSSRPIHQSNYQYQNQHSRRSSVENKITGLPLSNQSFNHHQFFTTHLTHSPASSTTSTSILTNPLSLDDSSSHLNQPTLTPSNPTNATTTTNNHNHPLHFNPHNCFKGFTFSSRD</sequence>
<dbReference type="EMBL" id="CM045867">
    <property type="protein sequence ID" value="KAI7958832.1"/>
    <property type="molecule type" value="Genomic_DNA"/>
</dbReference>
<reference evidence="1 2" key="3">
    <citation type="journal article" date="2022" name="Microbiol. Spectr.">
        <title>Folding features and dynamics of 3D genome architecture in plant fungal pathogens.</title>
        <authorList>
            <person name="Xia C."/>
        </authorList>
    </citation>
    <scope>NUCLEOTIDE SEQUENCE [LARGE SCALE GENOMIC DNA]</scope>
    <source>
        <strain evidence="1 2">93-210</strain>
    </source>
</reference>